<keyword evidence="2" id="KW-1185">Reference proteome</keyword>
<proteinExistence type="predicted"/>
<sequence length="99" mass="10985">MRTTLSWQGPERSLLLREQMPRKHRKRASGYGKLPYKAATYLGRSAERARTTGKELGVIARYLAGKGGPEASSLPASKMRSPLLSDFLYFVTLALDVLS</sequence>
<organism evidence="1 2">
    <name type="scientific">Mikania micrantha</name>
    <name type="common">bitter vine</name>
    <dbReference type="NCBI Taxonomy" id="192012"/>
    <lineage>
        <taxon>Eukaryota</taxon>
        <taxon>Viridiplantae</taxon>
        <taxon>Streptophyta</taxon>
        <taxon>Embryophyta</taxon>
        <taxon>Tracheophyta</taxon>
        <taxon>Spermatophyta</taxon>
        <taxon>Magnoliopsida</taxon>
        <taxon>eudicotyledons</taxon>
        <taxon>Gunneridae</taxon>
        <taxon>Pentapetalae</taxon>
        <taxon>asterids</taxon>
        <taxon>campanulids</taxon>
        <taxon>Asterales</taxon>
        <taxon>Asteraceae</taxon>
        <taxon>Asteroideae</taxon>
        <taxon>Heliantheae alliance</taxon>
        <taxon>Eupatorieae</taxon>
        <taxon>Mikania</taxon>
    </lineage>
</organism>
<dbReference type="Proteomes" id="UP000326396">
    <property type="component" value="Linkage Group LG7"/>
</dbReference>
<reference evidence="1 2" key="1">
    <citation type="submission" date="2019-05" db="EMBL/GenBank/DDBJ databases">
        <title>Mikania micrantha, genome provides insights into the molecular mechanism of rapid growth.</title>
        <authorList>
            <person name="Liu B."/>
        </authorList>
    </citation>
    <scope>NUCLEOTIDE SEQUENCE [LARGE SCALE GENOMIC DNA]</scope>
    <source>
        <strain evidence="1">NLD-2019</strain>
        <tissue evidence="1">Leaf</tissue>
    </source>
</reference>
<dbReference type="EMBL" id="SZYD01000017">
    <property type="protein sequence ID" value="KAD3066915.1"/>
    <property type="molecule type" value="Genomic_DNA"/>
</dbReference>
<evidence type="ECO:0000313" key="1">
    <source>
        <dbReference type="EMBL" id="KAD3066915.1"/>
    </source>
</evidence>
<comment type="caution">
    <text evidence="1">The sequence shown here is derived from an EMBL/GenBank/DDBJ whole genome shotgun (WGS) entry which is preliminary data.</text>
</comment>
<accession>A0A5N6LZ64</accession>
<protein>
    <submittedName>
        <fullName evidence="1">Uncharacterized protein</fullName>
    </submittedName>
</protein>
<gene>
    <name evidence="1" type="ORF">E3N88_34795</name>
</gene>
<dbReference type="AlphaFoldDB" id="A0A5N6LZ64"/>
<evidence type="ECO:0000313" key="2">
    <source>
        <dbReference type="Proteomes" id="UP000326396"/>
    </source>
</evidence>
<name>A0A5N6LZ64_9ASTR</name>